<proteinExistence type="predicted"/>
<accession>M3EKE2</accession>
<evidence type="ECO:0000313" key="1">
    <source>
        <dbReference type="EMBL" id="EMF56856.1"/>
    </source>
</evidence>
<sequence>MGLLAQFPAPLKSRRLRPTAFHPAAPALGARAPALGARAPSLVARAPALGARVPTPAP</sequence>
<dbReference type="EMBL" id="KB405059">
    <property type="protein sequence ID" value="EMF56856.1"/>
    <property type="molecule type" value="Genomic_DNA"/>
</dbReference>
<organism evidence="1 2">
    <name type="scientific">Streptomyces bottropensis ATCC 25435</name>
    <dbReference type="NCBI Taxonomy" id="1054862"/>
    <lineage>
        <taxon>Bacteria</taxon>
        <taxon>Bacillati</taxon>
        <taxon>Actinomycetota</taxon>
        <taxon>Actinomycetes</taxon>
        <taxon>Kitasatosporales</taxon>
        <taxon>Streptomycetaceae</taxon>
        <taxon>Streptomyces</taxon>
    </lineage>
</organism>
<dbReference type="Proteomes" id="UP000030760">
    <property type="component" value="Unassembled WGS sequence"/>
</dbReference>
<protein>
    <submittedName>
        <fullName evidence="1">Uncharacterized protein</fullName>
    </submittedName>
</protein>
<evidence type="ECO:0000313" key="2">
    <source>
        <dbReference type="Proteomes" id="UP000030760"/>
    </source>
</evidence>
<dbReference type="AlphaFoldDB" id="M3EKE2"/>
<gene>
    <name evidence="1" type="ORF">SBD_1687</name>
</gene>
<reference evidence="2" key="1">
    <citation type="journal article" date="2013" name="Genome Announc.">
        <title>Draft Genome Sequence of Streptomyces bottropensis ATCC 25435, a Bottromycin-Producing Actinomycete.</title>
        <authorList>
            <person name="Zhang H."/>
            <person name="Zhou W."/>
            <person name="Zhuang Y."/>
            <person name="Liang X."/>
            <person name="Liu T."/>
        </authorList>
    </citation>
    <scope>NUCLEOTIDE SEQUENCE [LARGE SCALE GENOMIC DNA]</scope>
    <source>
        <strain evidence="2">ATCC 25435</strain>
    </source>
</reference>
<name>M3EKE2_9ACTN</name>